<keyword evidence="3" id="KW-1185">Reference proteome</keyword>
<name>A0A3G9JYD9_9ACTN</name>
<keyword evidence="1" id="KW-1133">Transmembrane helix</keyword>
<feature type="transmembrane region" description="Helical" evidence="1">
    <location>
        <begin position="39"/>
        <end position="60"/>
    </location>
</feature>
<dbReference type="OrthoDB" id="9897417at2"/>
<dbReference type="GeneID" id="88849168"/>
<protein>
    <submittedName>
        <fullName evidence="2">Uncharacterized protein</fullName>
    </submittedName>
</protein>
<keyword evidence="1" id="KW-0472">Membrane</keyword>
<feature type="transmembrane region" description="Helical" evidence="1">
    <location>
        <begin position="80"/>
        <end position="101"/>
    </location>
</feature>
<keyword evidence="1" id="KW-0812">Transmembrane</keyword>
<dbReference type="Proteomes" id="UP000273154">
    <property type="component" value="Chromosome"/>
</dbReference>
<evidence type="ECO:0000313" key="3">
    <source>
        <dbReference type="Proteomes" id="UP000273154"/>
    </source>
</evidence>
<proteinExistence type="predicted"/>
<gene>
    <name evidence="2" type="ORF">Pcatena_10350</name>
</gene>
<dbReference type="AlphaFoldDB" id="A0A3G9JYD9"/>
<sequence>MGDTGIGRAVVAALLGMGVAVAGPYALTGVDVAWQRIVLMSLLLACVALLVATVVLSMVAEMCARSSRPCAERVLLLADAFVIASAGAMLVTCVFAFVLAVTRLA</sequence>
<dbReference type="EMBL" id="AP019367">
    <property type="protein sequence ID" value="BBH50448.1"/>
    <property type="molecule type" value="Genomic_DNA"/>
</dbReference>
<organism evidence="2 3">
    <name type="scientific">Parolsenella catena</name>
    <dbReference type="NCBI Taxonomy" id="2003188"/>
    <lineage>
        <taxon>Bacteria</taxon>
        <taxon>Bacillati</taxon>
        <taxon>Actinomycetota</taxon>
        <taxon>Coriobacteriia</taxon>
        <taxon>Coriobacteriales</taxon>
        <taxon>Atopobiaceae</taxon>
        <taxon>Parolsenella</taxon>
    </lineage>
</organism>
<dbReference type="RefSeq" id="WP_126422285.1">
    <property type="nucleotide sequence ID" value="NZ_AP019367.1"/>
</dbReference>
<feature type="transmembrane region" description="Helical" evidence="1">
    <location>
        <begin position="6"/>
        <end position="27"/>
    </location>
</feature>
<accession>A0A3G9JYD9</accession>
<evidence type="ECO:0000313" key="2">
    <source>
        <dbReference type="EMBL" id="BBH50448.1"/>
    </source>
</evidence>
<dbReference type="KEGG" id="pcat:Pcatena_10350"/>
<evidence type="ECO:0000256" key="1">
    <source>
        <dbReference type="SAM" id="Phobius"/>
    </source>
</evidence>
<reference evidence="3" key="1">
    <citation type="submission" date="2018-11" db="EMBL/GenBank/DDBJ databases">
        <title>Comparative genomics of Parolsenella catena and Libanicoccus massiliensis: Reclassification of Libanicoccus massiliensis as Parolsenella massiliensis comb. nov.</title>
        <authorList>
            <person name="Sakamoto M."/>
            <person name="Ikeyama N."/>
            <person name="Murakami T."/>
            <person name="Mori H."/>
            <person name="Yuki M."/>
            <person name="Ohkuma M."/>
        </authorList>
    </citation>
    <scope>NUCLEOTIDE SEQUENCE [LARGE SCALE GENOMIC DNA]</scope>
    <source>
        <strain evidence="3">JCM 31932</strain>
    </source>
</reference>